<organism evidence="2 3">
    <name type="scientific">Caldalkalibacillus horti</name>
    <dbReference type="NCBI Taxonomy" id="77523"/>
    <lineage>
        <taxon>Bacteria</taxon>
        <taxon>Bacillati</taxon>
        <taxon>Bacillota</taxon>
        <taxon>Bacilli</taxon>
        <taxon>Bacillales</taxon>
        <taxon>Bacillaceae</taxon>
        <taxon>Caldalkalibacillus</taxon>
    </lineage>
</organism>
<dbReference type="RefSeq" id="WP_307396334.1">
    <property type="nucleotide sequence ID" value="NZ_BAAADK010000001.1"/>
</dbReference>
<sequence length="113" mass="11950">MTSSIEIKISYMGEDVVFEVTGGTAHIGAVALASIEDEKAPTVRILTLPGHKETELACELAGLASQALGKTVAVLVGIHLDNPTKLEIEEIVGEARKAMKQLLRELVSDGPTL</sequence>
<evidence type="ECO:0000259" key="1">
    <source>
        <dbReference type="Pfam" id="PF21758"/>
    </source>
</evidence>
<evidence type="ECO:0000313" key="2">
    <source>
        <dbReference type="EMBL" id="MDQ0167423.1"/>
    </source>
</evidence>
<keyword evidence="2" id="KW-0131">Cell cycle</keyword>
<dbReference type="GO" id="GO:0051301">
    <property type="term" value="P:cell division"/>
    <property type="evidence" value="ECO:0007669"/>
    <property type="project" value="UniProtKB-KW"/>
</dbReference>
<proteinExistence type="predicted"/>
<protein>
    <submittedName>
        <fullName evidence="2">Cell division GTPase FtsZ</fullName>
    </submittedName>
</protein>
<dbReference type="EMBL" id="JAUSTY010000016">
    <property type="protein sequence ID" value="MDQ0167423.1"/>
    <property type="molecule type" value="Genomic_DNA"/>
</dbReference>
<evidence type="ECO:0000313" key="3">
    <source>
        <dbReference type="Proteomes" id="UP001235840"/>
    </source>
</evidence>
<reference evidence="2 3" key="1">
    <citation type="submission" date="2023-07" db="EMBL/GenBank/DDBJ databases">
        <title>Genomic Encyclopedia of Type Strains, Phase IV (KMG-IV): sequencing the most valuable type-strain genomes for metagenomic binning, comparative biology and taxonomic classification.</title>
        <authorList>
            <person name="Goeker M."/>
        </authorList>
    </citation>
    <scope>NUCLEOTIDE SEQUENCE [LARGE SCALE GENOMIC DNA]</scope>
    <source>
        <strain evidence="2 3">DSM 12751</strain>
    </source>
</reference>
<accession>A0ABT9W2E9</accession>
<dbReference type="Pfam" id="PF21758">
    <property type="entry name" value="PAC_bac"/>
    <property type="match status" value="1"/>
</dbReference>
<dbReference type="InterPro" id="IPR048844">
    <property type="entry name" value="LpdD_chaperone-like"/>
</dbReference>
<gene>
    <name evidence="2" type="ORF">J2S11_003348</name>
</gene>
<dbReference type="Proteomes" id="UP001235840">
    <property type="component" value="Unassembled WGS sequence"/>
</dbReference>
<name>A0ABT9W2E9_9BACI</name>
<comment type="caution">
    <text evidence="2">The sequence shown here is derived from an EMBL/GenBank/DDBJ whole genome shotgun (WGS) entry which is preliminary data.</text>
</comment>
<keyword evidence="3" id="KW-1185">Reference proteome</keyword>
<feature type="domain" description="Prenylated flavin chaperone LpdD-like" evidence="1">
    <location>
        <begin position="4"/>
        <end position="106"/>
    </location>
</feature>
<keyword evidence="2" id="KW-0132">Cell division</keyword>